<dbReference type="InterPro" id="IPR002716">
    <property type="entry name" value="PIN_dom"/>
</dbReference>
<evidence type="ECO:0000259" key="2">
    <source>
        <dbReference type="Pfam" id="PF01850"/>
    </source>
</evidence>
<protein>
    <submittedName>
        <fullName evidence="3">PIN domain-containing protein</fullName>
    </submittedName>
</protein>
<dbReference type="Gene3D" id="3.40.50.1010">
    <property type="entry name" value="5'-nuclease"/>
    <property type="match status" value="1"/>
</dbReference>
<feature type="domain" description="PIN" evidence="2">
    <location>
        <begin position="39"/>
        <end position="146"/>
    </location>
</feature>
<comment type="caution">
    <text evidence="3">The sequence shown here is derived from an EMBL/GenBank/DDBJ whole genome shotgun (WGS) entry which is preliminary data.</text>
</comment>
<reference evidence="3 4" key="1">
    <citation type="submission" date="2019-01" db="EMBL/GenBank/DDBJ databases">
        <authorList>
            <person name="Deng T."/>
        </authorList>
    </citation>
    <scope>NUCLEOTIDE SEQUENCE [LARGE SCALE GENOMIC DNA]</scope>
    <source>
        <strain evidence="3 4">F8825</strain>
    </source>
</reference>
<dbReference type="Proteomes" id="UP000291088">
    <property type="component" value="Unassembled WGS sequence"/>
</dbReference>
<dbReference type="AlphaFoldDB" id="A0A4Q2S7C7"/>
<evidence type="ECO:0000313" key="4">
    <source>
        <dbReference type="Proteomes" id="UP000291088"/>
    </source>
</evidence>
<organism evidence="3 4">
    <name type="scientific">Ciceribacter ferrooxidans</name>
    <dbReference type="NCBI Taxonomy" id="2509717"/>
    <lineage>
        <taxon>Bacteria</taxon>
        <taxon>Pseudomonadati</taxon>
        <taxon>Pseudomonadota</taxon>
        <taxon>Alphaproteobacteria</taxon>
        <taxon>Hyphomicrobiales</taxon>
        <taxon>Rhizobiaceae</taxon>
        <taxon>Ciceribacter</taxon>
    </lineage>
</organism>
<dbReference type="InterPro" id="IPR029060">
    <property type="entry name" value="PIN-like_dom_sf"/>
</dbReference>
<evidence type="ECO:0000313" key="3">
    <source>
        <dbReference type="EMBL" id="RYB98047.1"/>
    </source>
</evidence>
<proteinExistence type="predicted"/>
<dbReference type="EMBL" id="SDVB01000380">
    <property type="protein sequence ID" value="RYB98047.1"/>
    <property type="molecule type" value="Genomic_DNA"/>
</dbReference>
<dbReference type="Pfam" id="PF01850">
    <property type="entry name" value="PIN"/>
    <property type="match status" value="1"/>
</dbReference>
<dbReference type="SUPFAM" id="SSF88723">
    <property type="entry name" value="PIN domain-like"/>
    <property type="match status" value="1"/>
</dbReference>
<sequence length="185" mass="20391">MIVAFDANILVYLFDESANAPTSKTTGLPVERCRERVEYLIATLQREKTKIIIPTPSLAESLVRAQDGAPERLAIIKRSKHFRISPFDERAAVEYAAMQVERRRSGTKSEAASKAKAKFDDQIVAIAAIEGATVIYSDDGDIKKLAGSKLEVLGIEDLQLPPEDDQASFSFEPPTFDENGTEDSE</sequence>
<accession>A0A4Q2S7C7</accession>
<dbReference type="RefSeq" id="WP_129334382.1">
    <property type="nucleotide sequence ID" value="NZ_SDVB01000380.1"/>
</dbReference>
<dbReference type="OrthoDB" id="5458135at2"/>
<evidence type="ECO:0000256" key="1">
    <source>
        <dbReference type="SAM" id="MobiDB-lite"/>
    </source>
</evidence>
<feature type="region of interest" description="Disordered" evidence="1">
    <location>
        <begin position="160"/>
        <end position="185"/>
    </location>
</feature>
<name>A0A4Q2S7C7_9HYPH</name>
<keyword evidence="4" id="KW-1185">Reference proteome</keyword>
<gene>
    <name evidence="3" type="ORF">EUU22_23455</name>
</gene>